<dbReference type="OrthoDB" id="9810153at2"/>
<evidence type="ECO:0000313" key="3">
    <source>
        <dbReference type="EMBL" id="KYD18414.1"/>
    </source>
</evidence>
<keyword evidence="2" id="KW-0732">Signal</keyword>
<feature type="coiled-coil region" evidence="1">
    <location>
        <begin position="219"/>
        <end position="275"/>
    </location>
</feature>
<dbReference type="EMBL" id="LQYT01000051">
    <property type="protein sequence ID" value="KYD18414.1"/>
    <property type="molecule type" value="Genomic_DNA"/>
</dbReference>
<evidence type="ECO:0000313" key="4">
    <source>
        <dbReference type="Proteomes" id="UP000075683"/>
    </source>
</evidence>
<dbReference type="Proteomes" id="UP000075683">
    <property type="component" value="Unassembled WGS sequence"/>
</dbReference>
<name>A0A150M1E2_9BACI</name>
<protein>
    <recommendedName>
        <fullName evidence="5">DUF1002 domain-containing protein</fullName>
    </recommendedName>
</protein>
<dbReference type="AlphaFoldDB" id="A0A150M1E2"/>
<evidence type="ECO:0008006" key="5">
    <source>
        <dbReference type="Google" id="ProtNLM"/>
    </source>
</evidence>
<dbReference type="Pfam" id="PF06207">
    <property type="entry name" value="DUF1002"/>
    <property type="match status" value="1"/>
</dbReference>
<feature type="signal peptide" evidence="2">
    <location>
        <begin position="1"/>
        <end position="20"/>
    </location>
</feature>
<evidence type="ECO:0000256" key="2">
    <source>
        <dbReference type="SAM" id="SignalP"/>
    </source>
</evidence>
<dbReference type="InterPro" id="IPR009343">
    <property type="entry name" value="DUF1002"/>
</dbReference>
<feature type="chain" id="PRO_5039397657" description="DUF1002 domain-containing protein" evidence="2">
    <location>
        <begin position="21"/>
        <end position="306"/>
    </location>
</feature>
<dbReference type="STRING" id="301148.B4135_2354"/>
<organism evidence="3 4">
    <name type="scientific">Caldibacillus debilis</name>
    <dbReference type="NCBI Taxonomy" id="301148"/>
    <lineage>
        <taxon>Bacteria</taxon>
        <taxon>Bacillati</taxon>
        <taxon>Bacillota</taxon>
        <taxon>Bacilli</taxon>
        <taxon>Bacillales</taxon>
        <taxon>Bacillaceae</taxon>
        <taxon>Caldibacillus</taxon>
    </lineage>
</organism>
<keyword evidence="1" id="KW-0175">Coiled coil</keyword>
<evidence type="ECO:0000256" key="1">
    <source>
        <dbReference type="SAM" id="Coils"/>
    </source>
</evidence>
<accession>A0A150M1E2</accession>
<proteinExistence type="predicted"/>
<dbReference type="PATRIC" id="fig|301148.3.peg.3859"/>
<reference evidence="3 4" key="1">
    <citation type="submission" date="2016-01" db="EMBL/GenBank/DDBJ databases">
        <title>Draft Genome Sequences of Seven Thermophilic Sporeformers Isolated from Foods.</title>
        <authorList>
            <person name="Berendsen E.M."/>
            <person name="Wells-Bennik M.H."/>
            <person name="Krawcyk A.O."/>
            <person name="De Jong A."/>
            <person name="Holsappel S."/>
            <person name="Eijlander R.T."/>
            <person name="Kuipers O.P."/>
        </authorList>
    </citation>
    <scope>NUCLEOTIDE SEQUENCE [LARGE SCALE GENOMIC DNA]</scope>
    <source>
        <strain evidence="3 4">B4135</strain>
    </source>
</reference>
<sequence length="306" mass="34158">MMKKVLLAAFGCMLAFSAFAGNVFADDQQGETKAVDEKYGPPIVVYGANLTKEQKEKTKQLLRVDEEPEVIEITVTGEDIKKYINGDPNSRMYSSAKITRLKEGEGIQVIQLTPENITEVTDSMYANALITAGVKDAKIEVASPIKVTGHSALTGIFKAYENTGEKLDTVRLETANEELNVVTDLVKKGGVDEEKASQLLTEIKQDIAENKPASREEVEKIVEDELKNLKIDLTDEQKRMLIDLFDKIRQLDIDYSQVKDQLADLSKTIKSKLEEAGVDEGFFRSLWNFIKDFFRSAADFVKGLFG</sequence>
<gene>
    <name evidence="3" type="ORF">B4135_2354</name>
</gene>
<dbReference type="RefSeq" id="WP_061569080.1">
    <property type="nucleotide sequence ID" value="NZ_LQYT01000051.1"/>
</dbReference>
<comment type="caution">
    <text evidence="3">The sequence shown here is derived from an EMBL/GenBank/DDBJ whole genome shotgun (WGS) entry which is preliminary data.</text>
</comment>